<feature type="compositionally biased region" description="Basic and acidic residues" evidence="2">
    <location>
        <begin position="188"/>
        <end position="201"/>
    </location>
</feature>
<dbReference type="InterPro" id="IPR036020">
    <property type="entry name" value="WW_dom_sf"/>
</dbReference>
<evidence type="ECO:0000313" key="4">
    <source>
        <dbReference type="EMBL" id="KAJ2850604.1"/>
    </source>
</evidence>
<dbReference type="GO" id="GO:0005634">
    <property type="term" value="C:nucleus"/>
    <property type="evidence" value="ECO:0007669"/>
    <property type="project" value="TreeGrafter"/>
</dbReference>
<dbReference type="PROSITE" id="PS01159">
    <property type="entry name" value="WW_DOMAIN_1"/>
    <property type="match status" value="1"/>
</dbReference>
<evidence type="ECO:0000256" key="1">
    <source>
        <dbReference type="ARBA" id="ARBA00022737"/>
    </source>
</evidence>
<dbReference type="Proteomes" id="UP001139887">
    <property type="component" value="Unassembled WGS sequence"/>
</dbReference>
<evidence type="ECO:0000256" key="2">
    <source>
        <dbReference type="SAM" id="MobiDB-lite"/>
    </source>
</evidence>
<evidence type="ECO:0000313" key="5">
    <source>
        <dbReference type="Proteomes" id="UP001139887"/>
    </source>
</evidence>
<dbReference type="SUPFAM" id="SSF81698">
    <property type="entry name" value="FF domain"/>
    <property type="match status" value="2"/>
</dbReference>
<evidence type="ECO:0000259" key="3">
    <source>
        <dbReference type="PROSITE" id="PS50020"/>
    </source>
</evidence>
<sequence length="336" mass="39328">MEFPSNRPPVPLPEVLYATGHNWAVFLAPPVPKGQHVPNEPYYYERNNGITTWIRPFDYIEPSDPQAALQIGEKWKREKEEQKRQAARKQAKKDRPIRQQHIAGTVWRRVETRQKRVFYYNNDTKESRWDTPPELADNQLQSQTDNAGREEGTEMNVDDAEWMLAQMQQDEDDMSDEADAATQPQDTSSREANQEDERIAKLDKPGKVSLFKSMLYEAQVNPFGMWDTELSKFAHDWRLAAVTDRDERQDLFDSVCREIVQQRNQQKQSAAKDDASLAASTEHPFDQLLREKVIKKISFAKFCQRNLKDPRYLSIKTSREREKRFNKHMESLQAPK</sequence>
<dbReference type="GO" id="GO:0070063">
    <property type="term" value="F:RNA polymerase binding"/>
    <property type="evidence" value="ECO:0007669"/>
    <property type="project" value="InterPro"/>
</dbReference>
<keyword evidence="5" id="KW-1185">Reference proteome</keyword>
<dbReference type="CDD" id="cd00201">
    <property type="entry name" value="WW"/>
    <property type="match status" value="1"/>
</dbReference>
<feature type="compositionally biased region" description="Basic and acidic residues" evidence="2">
    <location>
        <begin position="75"/>
        <end position="84"/>
    </location>
</feature>
<dbReference type="InterPro" id="IPR001202">
    <property type="entry name" value="WW_dom"/>
</dbReference>
<dbReference type="PANTHER" id="PTHR15377:SF3">
    <property type="entry name" value="WW DOMAIN-CONTAINING PROTEIN"/>
    <property type="match status" value="1"/>
</dbReference>
<feature type="domain" description="WW" evidence="3">
    <location>
        <begin position="107"/>
        <end position="134"/>
    </location>
</feature>
<dbReference type="InterPro" id="IPR045148">
    <property type="entry name" value="TCRG1-like"/>
</dbReference>
<dbReference type="SUPFAM" id="SSF51045">
    <property type="entry name" value="WW domain"/>
    <property type="match status" value="1"/>
</dbReference>
<feature type="compositionally biased region" description="Acidic residues" evidence="2">
    <location>
        <begin position="169"/>
        <end position="179"/>
    </location>
</feature>
<comment type="caution">
    <text evidence="4">The sequence shown here is derived from an EMBL/GenBank/DDBJ whole genome shotgun (WGS) entry which is preliminary data.</text>
</comment>
<dbReference type="SMART" id="SM00456">
    <property type="entry name" value="WW"/>
    <property type="match status" value="2"/>
</dbReference>
<feature type="region of interest" description="Disordered" evidence="2">
    <location>
        <begin position="75"/>
        <end position="102"/>
    </location>
</feature>
<protein>
    <recommendedName>
        <fullName evidence="3">WW domain-containing protein</fullName>
    </recommendedName>
</protein>
<dbReference type="GO" id="GO:0003712">
    <property type="term" value="F:transcription coregulator activity"/>
    <property type="evidence" value="ECO:0007669"/>
    <property type="project" value="TreeGrafter"/>
</dbReference>
<dbReference type="PROSITE" id="PS50020">
    <property type="entry name" value="WW_DOMAIN_2"/>
    <property type="match status" value="1"/>
</dbReference>
<dbReference type="OrthoDB" id="410044at2759"/>
<proteinExistence type="predicted"/>
<reference evidence="4" key="1">
    <citation type="submission" date="2022-07" db="EMBL/GenBank/DDBJ databases">
        <title>Phylogenomic reconstructions and comparative analyses of Kickxellomycotina fungi.</title>
        <authorList>
            <person name="Reynolds N.K."/>
            <person name="Stajich J.E."/>
            <person name="Barry K."/>
            <person name="Grigoriev I.V."/>
            <person name="Crous P."/>
            <person name="Smith M.E."/>
        </authorList>
    </citation>
    <scope>NUCLEOTIDE SEQUENCE</scope>
    <source>
        <strain evidence="4">NRRL 1566</strain>
    </source>
</reference>
<dbReference type="PANTHER" id="PTHR15377">
    <property type="entry name" value="TRANSCRIPTION ELONGATION REGULATOR 1"/>
    <property type="match status" value="1"/>
</dbReference>
<dbReference type="Gene3D" id="1.10.10.440">
    <property type="entry name" value="FF domain"/>
    <property type="match status" value="2"/>
</dbReference>
<name>A0A9W8IH71_9FUNG</name>
<accession>A0A9W8IH71</accession>
<dbReference type="AlphaFoldDB" id="A0A9W8IH71"/>
<feature type="region of interest" description="Disordered" evidence="2">
    <location>
        <begin position="169"/>
        <end position="201"/>
    </location>
</feature>
<dbReference type="EMBL" id="JANBUW010000028">
    <property type="protein sequence ID" value="KAJ2850604.1"/>
    <property type="molecule type" value="Genomic_DNA"/>
</dbReference>
<dbReference type="Gene3D" id="2.20.70.10">
    <property type="match status" value="1"/>
</dbReference>
<dbReference type="InterPro" id="IPR036517">
    <property type="entry name" value="FF_domain_sf"/>
</dbReference>
<gene>
    <name evidence="4" type="ORF">IWW36_001785</name>
</gene>
<organism evidence="4 5">
    <name type="scientific">Coemansia brasiliensis</name>
    <dbReference type="NCBI Taxonomy" id="2650707"/>
    <lineage>
        <taxon>Eukaryota</taxon>
        <taxon>Fungi</taxon>
        <taxon>Fungi incertae sedis</taxon>
        <taxon>Zoopagomycota</taxon>
        <taxon>Kickxellomycotina</taxon>
        <taxon>Kickxellomycetes</taxon>
        <taxon>Kickxellales</taxon>
        <taxon>Kickxellaceae</taxon>
        <taxon>Coemansia</taxon>
    </lineage>
</organism>
<keyword evidence="1" id="KW-0677">Repeat</keyword>